<comment type="caution">
    <text evidence="2">The sequence shown here is derived from an EMBL/GenBank/DDBJ whole genome shotgun (WGS) entry which is preliminary data.</text>
</comment>
<keyword evidence="3" id="KW-1185">Reference proteome</keyword>
<sequence>MLPLNPAFGFPCSSERLNAPNHAALLAKVNWLKPHLMLPSMSPEHIHEAIKLSARDTTWCHTTDLWYEGRSKSKVDIEKFFERAIKDRARLDQHASNEDLPGSAHVVKVQQKQTNMP</sequence>
<accession>A0A409VRW9</accession>
<dbReference type="Proteomes" id="UP000283269">
    <property type="component" value="Unassembled WGS sequence"/>
</dbReference>
<dbReference type="InParanoid" id="A0A409VRW9"/>
<dbReference type="EMBL" id="NHYD01003945">
    <property type="protein sequence ID" value="PPQ68989.1"/>
    <property type="molecule type" value="Genomic_DNA"/>
</dbReference>
<dbReference type="AlphaFoldDB" id="A0A409VRW9"/>
<name>A0A409VRW9_PSICY</name>
<evidence type="ECO:0000313" key="2">
    <source>
        <dbReference type="EMBL" id="PPQ68989.1"/>
    </source>
</evidence>
<feature type="region of interest" description="Disordered" evidence="1">
    <location>
        <begin position="92"/>
        <end position="117"/>
    </location>
</feature>
<evidence type="ECO:0000256" key="1">
    <source>
        <dbReference type="SAM" id="MobiDB-lite"/>
    </source>
</evidence>
<protein>
    <submittedName>
        <fullName evidence="2">Uncharacterized protein</fullName>
    </submittedName>
</protein>
<proteinExistence type="predicted"/>
<organism evidence="2 3">
    <name type="scientific">Psilocybe cyanescens</name>
    <dbReference type="NCBI Taxonomy" id="93625"/>
    <lineage>
        <taxon>Eukaryota</taxon>
        <taxon>Fungi</taxon>
        <taxon>Dikarya</taxon>
        <taxon>Basidiomycota</taxon>
        <taxon>Agaricomycotina</taxon>
        <taxon>Agaricomycetes</taxon>
        <taxon>Agaricomycetidae</taxon>
        <taxon>Agaricales</taxon>
        <taxon>Agaricineae</taxon>
        <taxon>Strophariaceae</taxon>
        <taxon>Psilocybe</taxon>
    </lineage>
</organism>
<reference evidence="2 3" key="1">
    <citation type="journal article" date="2018" name="Evol. Lett.">
        <title>Horizontal gene cluster transfer increased hallucinogenic mushroom diversity.</title>
        <authorList>
            <person name="Reynolds H.T."/>
            <person name="Vijayakumar V."/>
            <person name="Gluck-Thaler E."/>
            <person name="Korotkin H.B."/>
            <person name="Matheny P.B."/>
            <person name="Slot J.C."/>
        </authorList>
    </citation>
    <scope>NUCLEOTIDE SEQUENCE [LARGE SCALE GENOMIC DNA]</scope>
    <source>
        <strain evidence="2 3">2631</strain>
    </source>
</reference>
<gene>
    <name evidence="2" type="ORF">CVT25_009174</name>
</gene>
<evidence type="ECO:0000313" key="3">
    <source>
        <dbReference type="Proteomes" id="UP000283269"/>
    </source>
</evidence>